<sequence>MDIKKYKNTLLSEKKNIIKLVSEMEDNTLFGNSVQHTSEKFTSGELSSYDNHLADMGTEVYMQEMQNSLTNHEKFKLNEIDNALYKMENGSYGKCENCNKCIDEERLEFIPETRLCAKCAKEDDRPVNNIESVSVKDNYSGPNLYTKVVEDLVNMNRDMRGNDL</sequence>
<organism evidence="6 7">
    <name type="scientific">Paraclostridium sordellii</name>
    <name type="common">Clostridium sordellii</name>
    <dbReference type="NCBI Taxonomy" id="1505"/>
    <lineage>
        <taxon>Bacteria</taxon>
        <taxon>Bacillati</taxon>
        <taxon>Bacillota</taxon>
        <taxon>Clostridia</taxon>
        <taxon>Peptostreptococcales</taxon>
        <taxon>Peptostreptococcaceae</taxon>
        <taxon>Paraclostridium</taxon>
    </lineage>
</organism>
<protein>
    <submittedName>
        <fullName evidence="6">Transcriptional regulator</fullName>
    </submittedName>
</protein>
<dbReference type="SUPFAM" id="SSF57716">
    <property type="entry name" value="Glucocorticoid receptor-like (DNA-binding domain)"/>
    <property type="match status" value="1"/>
</dbReference>
<dbReference type="PANTHER" id="PTHR33823:SF4">
    <property type="entry name" value="GENERAL STRESS PROTEIN 16O"/>
    <property type="match status" value="1"/>
</dbReference>
<dbReference type="EMBL" id="CEKZ01000014">
    <property type="protein sequence ID" value="CEQ04725.1"/>
    <property type="molecule type" value="Genomic_DNA"/>
</dbReference>
<reference evidence="6 7" key="1">
    <citation type="submission" date="2015-01" db="EMBL/GenBank/DDBJ databases">
        <authorList>
            <person name="Aslett A.Martin."/>
            <person name="De Silva Nishadi"/>
        </authorList>
    </citation>
    <scope>NUCLEOTIDE SEQUENCE [LARGE SCALE GENOMIC DNA]</scope>
    <source>
        <strain evidence="6 7">R28058</strain>
    </source>
</reference>
<keyword evidence="3" id="KW-0862">Zinc</keyword>
<evidence type="ECO:0000313" key="7">
    <source>
        <dbReference type="Proteomes" id="UP000049127"/>
    </source>
</evidence>
<dbReference type="Gene3D" id="1.20.120.910">
    <property type="entry name" value="DksA, coiled-coil domain"/>
    <property type="match status" value="1"/>
</dbReference>
<evidence type="ECO:0000313" key="6">
    <source>
        <dbReference type="EMBL" id="CEQ04725.1"/>
    </source>
</evidence>
<accession>A0A0C7P7W4</accession>
<dbReference type="Pfam" id="PF01258">
    <property type="entry name" value="zf-dskA_traR"/>
    <property type="match status" value="1"/>
</dbReference>
<dbReference type="Proteomes" id="UP000049127">
    <property type="component" value="Unassembled WGS sequence"/>
</dbReference>
<dbReference type="PROSITE" id="PS51128">
    <property type="entry name" value="ZF_DKSA_2"/>
    <property type="match status" value="1"/>
</dbReference>
<evidence type="ECO:0000256" key="2">
    <source>
        <dbReference type="ARBA" id="ARBA00022771"/>
    </source>
</evidence>
<feature type="domain" description="Zinc finger DksA/TraR C4-type" evidence="5">
    <location>
        <begin position="90"/>
        <end position="122"/>
    </location>
</feature>
<evidence type="ECO:0000256" key="3">
    <source>
        <dbReference type="ARBA" id="ARBA00022833"/>
    </source>
</evidence>
<dbReference type="OrthoDB" id="9811543at2"/>
<proteinExistence type="predicted"/>
<dbReference type="InterPro" id="IPR000962">
    <property type="entry name" value="Znf_DskA_TraR"/>
</dbReference>
<dbReference type="InterPro" id="IPR020458">
    <property type="entry name" value="Znf_DskA_TraR_CS"/>
</dbReference>
<dbReference type="SUPFAM" id="SSF109635">
    <property type="entry name" value="DnaK suppressor protein DksA, alpha-hairpin domain"/>
    <property type="match status" value="1"/>
</dbReference>
<keyword evidence="2" id="KW-0863">Zinc-finger</keyword>
<dbReference type="InterPro" id="IPR037187">
    <property type="entry name" value="DnaK_N"/>
</dbReference>
<evidence type="ECO:0000256" key="4">
    <source>
        <dbReference type="PROSITE-ProRule" id="PRU00510"/>
    </source>
</evidence>
<feature type="zinc finger region" description="dksA C4-type" evidence="4">
    <location>
        <begin position="95"/>
        <end position="119"/>
    </location>
</feature>
<evidence type="ECO:0000256" key="1">
    <source>
        <dbReference type="ARBA" id="ARBA00022723"/>
    </source>
</evidence>
<dbReference type="PANTHER" id="PTHR33823">
    <property type="entry name" value="RNA POLYMERASE-BINDING TRANSCRIPTION FACTOR DKSA-RELATED"/>
    <property type="match status" value="1"/>
</dbReference>
<evidence type="ECO:0000259" key="5">
    <source>
        <dbReference type="Pfam" id="PF01258"/>
    </source>
</evidence>
<gene>
    <name evidence="6" type="primary">yocK</name>
    <name evidence="6" type="ORF">R28058_24431</name>
</gene>
<dbReference type="AlphaFoldDB" id="A0A0C7P7W4"/>
<dbReference type="RefSeq" id="WP_055340227.1">
    <property type="nucleotide sequence ID" value="NZ_CDNI01000021.1"/>
</dbReference>
<keyword evidence="1" id="KW-0479">Metal-binding</keyword>
<name>A0A0C7P7W4_PARSO</name>
<dbReference type="GO" id="GO:0008270">
    <property type="term" value="F:zinc ion binding"/>
    <property type="evidence" value="ECO:0007669"/>
    <property type="project" value="UniProtKB-KW"/>
</dbReference>
<dbReference type="PROSITE" id="PS01102">
    <property type="entry name" value="ZF_DKSA_1"/>
    <property type="match status" value="1"/>
</dbReference>